<keyword evidence="5" id="KW-0808">Transferase</keyword>
<accession>A0A0J1FP50</accession>
<evidence type="ECO:0000256" key="3">
    <source>
        <dbReference type="SAM" id="MobiDB-lite"/>
    </source>
</evidence>
<dbReference type="PATRIC" id="fig|476652.3.peg.3208"/>
<feature type="region of interest" description="Disordered" evidence="3">
    <location>
        <begin position="158"/>
        <end position="234"/>
    </location>
</feature>
<feature type="domain" description="TsaA-like" evidence="4">
    <location>
        <begin position="5"/>
        <end position="137"/>
    </location>
</feature>
<dbReference type="EC" id="2.1.1.-" evidence="5"/>
<dbReference type="Gene3D" id="2.40.30.70">
    <property type="entry name" value="YaeB-like"/>
    <property type="match status" value="1"/>
</dbReference>
<dbReference type="InterPro" id="IPR036413">
    <property type="entry name" value="YaeB-like_sf"/>
</dbReference>
<dbReference type="GO" id="GO:0008168">
    <property type="term" value="F:methyltransferase activity"/>
    <property type="evidence" value="ECO:0007669"/>
    <property type="project" value="UniProtKB-KW"/>
</dbReference>
<dbReference type="NCBIfam" id="TIGR00104">
    <property type="entry name" value="tRNA_TsaA"/>
    <property type="match status" value="1"/>
</dbReference>
<evidence type="ECO:0000259" key="4">
    <source>
        <dbReference type="PROSITE" id="PS51668"/>
    </source>
</evidence>
<dbReference type="AlphaFoldDB" id="A0A0J1FP50"/>
<dbReference type="PROSITE" id="PS51668">
    <property type="entry name" value="TSAA_2"/>
    <property type="match status" value="1"/>
</dbReference>
<dbReference type="STRING" id="476652.DEAC_c30490"/>
<evidence type="ECO:0000313" key="5">
    <source>
        <dbReference type="EMBL" id="KLU65082.1"/>
    </source>
</evidence>
<proteinExistence type="inferred from homology"/>
<feature type="compositionally biased region" description="Basic and acidic residues" evidence="3">
    <location>
        <begin position="185"/>
        <end position="211"/>
    </location>
</feature>
<evidence type="ECO:0000256" key="2">
    <source>
        <dbReference type="ARBA" id="ARBA00033753"/>
    </source>
</evidence>
<dbReference type="EMBL" id="LDZY01000010">
    <property type="protein sequence ID" value="KLU65082.1"/>
    <property type="molecule type" value="Genomic_DNA"/>
</dbReference>
<comment type="caution">
    <text evidence="5">The sequence shown here is derived from an EMBL/GenBank/DDBJ whole genome shotgun (WGS) entry which is preliminary data.</text>
</comment>
<dbReference type="InterPro" id="IPR002395">
    <property type="entry name" value="Kininogen"/>
</dbReference>
<evidence type="ECO:0000313" key="6">
    <source>
        <dbReference type="Proteomes" id="UP000036356"/>
    </source>
</evidence>
<evidence type="ECO:0000256" key="1">
    <source>
        <dbReference type="ARBA" id="ARBA00022691"/>
    </source>
</evidence>
<dbReference type="InterPro" id="IPR023370">
    <property type="entry name" value="TrmO-like_N"/>
</dbReference>
<keyword evidence="5" id="KW-0489">Methyltransferase</keyword>
<dbReference type="PANTHER" id="PTHR12818:SF0">
    <property type="entry name" value="TRNA (ADENINE(37)-N6)-METHYLTRANSFERASE"/>
    <property type="match status" value="1"/>
</dbReference>
<dbReference type="CDD" id="cd09281">
    <property type="entry name" value="UPF0066"/>
    <property type="match status" value="1"/>
</dbReference>
<feature type="compositionally biased region" description="Basic residues" evidence="3">
    <location>
        <begin position="212"/>
        <end position="227"/>
    </location>
</feature>
<dbReference type="GO" id="GO:0032259">
    <property type="term" value="P:methylation"/>
    <property type="evidence" value="ECO:0007669"/>
    <property type="project" value="UniProtKB-KW"/>
</dbReference>
<dbReference type="Pfam" id="PF01980">
    <property type="entry name" value="TrmO_N"/>
    <property type="match status" value="1"/>
</dbReference>
<keyword evidence="1" id="KW-0949">S-adenosyl-L-methionine</keyword>
<dbReference type="InterPro" id="IPR040372">
    <property type="entry name" value="YaeB-like"/>
</dbReference>
<comment type="similarity">
    <text evidence="2">Belongs to the tRNA methyltransferase O family.</text>
</comment>
<dbReference type="PANTHER" id="PTHR12818">
    <property type="entry name" value="TRNA (ADENINE(37)-N6)-METHYLTRANSFERASE"/>
    <property type="match status" value="1"/>
</dbReference>
<sequence>MDINYHPIGTIHTPYFSFNAPHQSLPDAPGDFWITLNPEYAQALKSLDSFNYVYVLYHLDQVNSPLELLTHSPWAPELEIGLFASRSPKRPNPIGLSIVKIKEIQGSEIIISGIDAFNGTPLLDIKPYIQFRDNVEDANNGWFDSLPDKDHKIAHALGRPHHHDSEDGDGDGHEHSHGHVHRHNHDHDHDHNHDHDHDHNHDHDHDHDHNHSHSHSHSHSHPHNHYRFHSEHND</sequence>
<dbReference type="PRINTS" id="PR00334">
    <property type="entry name" value="KININOGEN"/>
</dbReference>
<protein>
    <submittedName>
        <fullName evidence="5">Putative tRNA (Adenine(37)-N6)-methyltransferase</fullName>
        <ecNumber evidence="5">2.1.1.-</ecNumber>
    </submittedName>
</protein>
<dbReference type="SUPFAM" id="SSF118196">
    <property type="entry name" value="YaeB-like"/>
    <property type="match status" value="1"/>
</dbReference>
<reference evidence="5 6" key="1">
    <citation type="submission" date="2015-06" db="EMBL/GenBank/DDBJ databases">
        <title>Draft genome of the moderately acidophilic sulfate reducer Candidatus Desulfosporosinus acididurans strain M1.</title>
        <authorList>
            <person name="Poehlein A."/>
            <person name="Petzsch P."/>
            <person name="Johnson B.D."/>
            <person name="Schloemann M."/>
            <person name="Daniel R."/>
            <person name="Muehling M."/>
        </authorList>
    </citation>
    <scope>NUCLEOTIDE SEQUENCE [LARGE SCALE GENOMIC DNA]</scope>
    <source>
        <strain evidence="5 6">M1</strain>
    </source>
</reference>
<keyword evidence="6" id="KW-1185">Reference proteome</keyword>
<dbReference type="InterPro" id="IPR036414">
    <property type="entry name" value="YaeB_N_sf"/>
</dbReference>
<name>A0A0J1FP50_9FIRM</name>
<organism evidence="5 6">
    <name type="scientific">Desulfosporosinus acididurans</name>
    <dbReference type="NCBI Taxonomy" id="476652"/>
    <lineage>
        <taxon>Bacteria</taxon>
        <taxon>Bacillati</taxon>
        <taxon>Bacillota</taxon>
        <taxon>Clostridia</taxon>
        <taxon>Eubacteriales</taxon>
        <taxon>Desulfitobacteriaceae</taxon>
        <taxon>Desulfosporosinus</taxon>
    </lineage>
</organism>
<dbReference type="Proteomes" id="UP000036356">
    <property type="component" value="Unassembled WGS sequence"/>
</dbReference>
<gene>
    <name evidence="5" type="primary">tsaA</name>
    <name evidence="5" type="ORF">DEAC_c30490</name>
</gene>